<feature type="transmembrane region" description="Helical" evidence="6">
    <location>
        <begin position="248"/>
        <end position="269"/>
    </location>
</feature>
<dbReference type="InterPro" id="IPR013325">
    <property type="entry name" value="RNA_pol_sigma_r2"/>
</dbReference>
<reference evidence="9 10" key="1">
    <citation type="submission" date="2018-01" db="EMBL/GenBank/DDBJ databases">
        <title>G. obscuriglobus.</title>
        <authorList>
            <person name="Franke J."/>
            <person name="Blomberg W."/>
            <person name="Selmecki A."/>
        </authorList>
    </citation>
    <scope>NUCLEOTIDE SEQUENCE [LARGE SCALE GENOMIC DNA]</scope>
    <source>
        <strain evidence="9 10">DSM 5831</strain>
    </source>
</reference>
<dbReference type="InterPro" id="IPR013249">
    <property type="entry name" value="RNA_pol_sigma70_r4_t2"/>
</dbReference>
<feature type="region of interest" description="Disordered" evidence="5">
    <location>
        <begin position="429"/>
        <end position="451"/>
    </location>
</feature>
<dbReference type="Pfam" id="PF08281">
    <property type="entry name" value="Sigma70_r4_2"/>
    <property type="match status" value="1"/>
</dbReference>
<dbReference type="InterPro" id="IPR014284">
    <property type="entry name" value="RNA_pol_sigma-70_dom"/>
</dbReference>
<dbReference type="InterPro" id="IPR013324">
    <property type="entry name" value="RNA_pol_sigma_r3/r4-like"/>
</dbReference>
<feature type="transmembrane region" description="Helical" evidence="6">
    <location>
        <begin position="216"/>
        <end position="236"/>
    </location>
</feature>
<evidence type="ECO:0000259" key="8">
    <source>
        <dbReference type="Pfam" id="PF08281"/>
    </source>
</evidence>
<dbReference type="Gene3D" id="1.10.1740.10">
    <property type="match status" value="1"/>
</dbReference>
<dbReference type="OrthoDB" id="256352at2"/>
<evidence type="ECO:0000256" key="6">
    <source>
        <dbReference type="SAM" id="Phobius"/>
    </source>
</evidence>
<keyword evidence="6" id="KW-0472">Membrane</keyword>
<keyword evidence="6" id="KW-0812">Transmembrane</keyword>
<keyword evidence="4" id="KW-0804">Transcription</keyword>
<dbReference type="KEGG" id="gog:C1280_23375"/>
<dbReference type="GO" id="GO:0003677">
    <property type="term" value="F:DNA binding"/>
    <property type="evidence" value="ECO:0007669"/>
    <property type="project" value="InterPro"/>
</dbReference>
<dbReference type="SUPFAM" id="SSF49464">
    <property type="entry name" value="Carboxypeptidase regulatory domain-like"/>
    <property type="match status" value="1"/>
</dbReference>
<gene>
    <name evidence="9" type="ORF">C1280_23375</name>
</gene>
<dbReference type="PANTHER" id="PTHR43133">
    <property type="entry name" value="RNA POLYMERASE ECF-TYPE SIGMA FACTO"/>
    <property type="match status" value="1"/>
</dbReference>
<evidence type="ECO:0000256" key="1">
    <source>
        <dbReference type="ARBA" id="ARBA00010641"/>
    </source>
</evidence>
<keyword evidence="6" id="KW-1133">Transmembrane helix</keyword>
<dbReference type="InterPro" id="IPR008969">
    <property type="entry name" value="CarboxyPept-like_regulatory"/>
</dbReference>
<evidence type="ECO:0000256" key="4">
    <source>
        <dbReference type="ARBA" id="ARBA00023163"/>
    </source>
</evidence>
<proteinExistence type="inferred from homology"/>
<evidence type="ECO:0000256" key="3">
    <source>
        <dbReference type="ARBA" id="ARBA00023082"/>
    </source>
</evidence>
<dbReference type="InterPro" id="IPR036388">
    <property type="entry name" value="WH-like_DNA-bd_sf"/>
</dbReference>
<feature type="domain" description="RNA polymerase sigma-70 region 2" evidence="7">
    <location>
        <begin position="42"/>
        <end position="109"/>
    </location>
</feature>
<keyword evidence="2" id="KW-0805">Transcription regulation</keyword>
<sequence length="934" mass="98470">MRVSQTVSLGRAVVGAGGGTDTDRELLRRFARDGDQTAFEALVRRHAGMVLGVCRRSLPTVQDAEDACQATFVVLARRAAAVRWSESVASWLYTTARLVARNARVAAARRVEREARAAVPEVVEPVDRVTGREMLAALDAAIDRLPPAYREPLVLCYLEGLTHDEAAARLGVPRGTVGTRVDRGRKRLHAALVRAGLAPTAGLLALAVANPASARLVGLALAAVAGPVPVAVAELANGIATTGTAKSLVCALVALACACALAAGLASVAPSRGGVARPTAAKGEPPVVAPSAARVEIKGRVVDANDKPLPGAKLFLHLGHTIVPAQQVAAGDDGRFLFTISGDTLPLLLATAPGQGVGRWPLNGRPVAEFTLRLTPDEPVRGRVVDPEGKPVAGVSVSARALYMYHGEKDFDRWLKAARDPDCKEVARGGEPIYGTERGFTGPIEPATSDRDGRFELRGIGRDRVVVLRASSPTTATHELTVVTRKVERFTARADTAITGSAEEVHGCEPVVVAAPVPVTTGRVLDDATGEPVPGTVLRVGGLHGSSRLAELIAVAGRDGTFVLPGLPPGGRPHAFVLPPGDTLYHALKVSVPDEPAGRAGFDIKLTRGVPVTVKVVDKVTRAPVESQLRYGVFPGDNPNQKAVPNVRHFHQTEHPRRPYISYESEFRIVAFPGKGMLAVQVPEVGAFGGAYLCGVGAGTFEKHRRGDELVGTTGVSRTSVRDWHTFAEIDVPADAKSFAVTLELDRGLTAPVRLIDADGRPVAGAESYGLVHPAGGARWSRPLADATPTAVALRAGEQRRVMFVHTDRKLAGSAVVVGGAKDPVEVRMVPWGEVKGRIVNADGKPVDVRLDLSTDFVRKPDLKFGSTPIWNPAIAGVYTGEDGCFRITGLVPGLTYRWGVNGWTVDAATSTDTVAKGGETIDLGEIVVRPEQP</sequence>
<dbReference type="Pfam" id="PF04542">
    <property type="entry name" value="Sigma70_r2"/>
    <property type="match status" value="1"/>
</dbReference>
<evidence type="ECO:0008006" key="11">
    <source>
        <dbReference type="Google" id="ProtNLM"/>
    </source>
</evidence>
<dbReference type="SUPFAM" id="SSF88659">
    <property type="entry name" value="Sigma3 and sigma4 domains of RNA polymerase sigma factors"/>
    <property type="match status" value="1"/>
</dbReference>
<dbReference type="PANTHER" id="PTHR43133:SF51">
    <property type="entry name" value="RNA POLYMERASE SIGMA FACTOR"/>
    <property type="match status" value="1"/>
</dbReference>
<dbReference type="NCBIfam" id="TIGR02937">
    <property type="entry name" value="sigma70-ECF"/>
    <property type="match status" value="1"/>
</dbReference>
<evidence type="ECO:0000256" key="2">
    <source>
        <dbReference type="ARBA" id="ARBA00023015"/>
    </source>
</evidence>
<dbReference type="EMBL" id="CP025958">
    <property type="protein sequence ID" value="AWM39649.1"/>
    <property type="molecule type" value="Genomic_DNA"/>
</dbReference>
<dbReference type="GO" id="GO:0016987">
    <property type="term" value="F:sigma factor activity"/>
    <property type="evidence" value="ECO:0007669"/>
    <property type="project" value="UniProtKB-KW"/>
</dbReference>
<dbReference type="SUPFAM" id="SSF88946">
    <property type="entry name" value="Sigma2 domain of RNA polymerase sigma factors"/>
    <property type="match status" value="1"/>
</dbReference>
<dbReference type="GO" id="GO:0006352">
    <property type="term" value="P:DNA-templated transcription initiation"/>
    <property type="evidence" value="ECO:0007669"/>
    <property type="project" value="InterPro"/>
</dbReference>
<evidence type="ECO:0000313" key="9">
    <source>
        <dbReference type="EMBL" id="AWM39649.1"/>
    </source>
</evidence>
<dbReference type="CDD" id="cd06171">
    <property type="entry name" value="Sigma70_r4"/>
    <property type="match status" value="1"/>
</dbReference>
<dbReference type="Proteomes" id="UP000245802">
    <property type="component" value="Chromosome"/>
</dbReference>
<comment type="similarity">
    <text evidence="1">Belongs to the sigma-70 factor family. ECF subfamily.</text>
</comment>
<dbReference type="InterPro" id="IPR007627">
    <property type="entry name" value="RNA_pol_sigma70_r2"/>
</dbReference>
<dbReference type="AlphaFoldDB" id="A0A2Z3GYS4"/>
<protein>
    <recommendedName>
        <fullName evidence="11">Sigma-70 family RNA polymerase sigma factor</fullName>
    </recommendedName>
</protein>
<evidence type="ECO:0000256" key="5">
    <source>
        <dbReference type="SAM" id="MobiDB-lite"/>
    </source>
</evidence>
<dbReference type="Gene3D" id="1.10.10.10">
    <property type="entry name" value="Winged helix-like DNA-binding domain superfamily/Winged helix DNA-binding domain"/>
    <property type="match status" value="1"/>
</dbReference>
<name>A0A2Z3GYS4_9BACT</name>
<accession>A0A2Z3GYS4</accession>
<evidence type="ECO:0000313" key="10">
    <source>
        <dbReference type="Proteomes" id="UP000245802"/>
    </source>
</evidence>
<keyword evidence="3" id="KW-0731">Sigma factor</keyword>
<keyword evidence="10" id="KW-1185">Reference proteome</keyword>
<organism evidence="9 10">
    <name type="scientific">Gemmata obscuriglobus</name>
    <dbReference type="NCBI Taxonomy" id="114"/>
    <lineage>
        <taxon>Bacteria</taxon>
        <taxon>Pseudomonadati</taxon>
        <taxon>Planctomycetota</taxon>
        <taxon>Planctomycetia</taxon>
        <taxon>Gemmatales</taxon>
        <taxon>Gemmataceae</taxon>
        <taxon>Gemmata</taxon>
    </lineage>
</organism>
<evidence type="ECO:0000259" key="7">
    <source>
        <dbReference type="Pfam" id="PF04542"/>
    </source>
</evidence>
<feature type="domain" description="RNA polymerase sigma factor 70 region 4 type 2" evidence="8">
    <location>
        <begin position="136"/>
        <end position="188"/>
    </location>
</feature>
<dbReference type="InterPro" id="IPR039425">
    <property type="entry name" value="RNA_pol_sigma-70-like"/>
</dbReference>
<feature type="transmembrane region" description="Helical" evidence="6">
    <location>
        <begin position="191"/>
        <end position="210"/>
    </location>
</feature>
<dbReference type="RefSeq" id="WP_081471962.1">
    <property type="nucleotide sequence ID" value="NZ_CP025958.1"/>
</dbReference>